<feature type="compositionally biased region" description="Low complexity" evidence="7">
    <location>
        <begin position="96"/>
        <end position="106"/>
    </location>
</feature>
<dbReference type="InterPro" id="IPR037185">
    <property type="entry name" value="EmrE-like"/>
</dbReference>
<dbReference type="Gene3D" id="1.10.3730.20">
    <property type="match status" value="1"/>
</dbReference>
<evidence type="ECO:0000256" key="7">
    <source>
        <dbReference type="SAM" id="MobiDB-lite"/>
    </source>
</evidence>
<feature type="region of interest" description="Disordered" evidence="7">
    <location>
        <begin position="470"/>
        <end position="490"/>
    </location>
</feature>
<evidence type="ECO:0000256" key="2">
    <source>
        <dbReference type="ARBA" id="ARBA00007863"/>
    </source>
</evidence>
<feature type="region of interest" description="Disordered" evidence="7">
    <location>
        <begin position="72"/>
        <end position="106"/>
    </location>
</feature>
<organism evidence="9 10">
    <name type="scientific">Argiope bruennichi</name>
    <name type="common">Wasp spider</name>
    <name type="synonym">Aranea bruennichi</name>
    <dbReference type="NCBI Taxonomy" id="94029"/>
    <lineage>
        <taxon>Eukaryota</taxon>
        <taxon>Metazoa</taxon>
        <taxon>Ecdysozoa</taxon>
        <taxon>Arthropoda</taxon>
        <taxon>Chelicerata</taxon>
        <taxon>Arachnida</taxon>
        <taxon>Araneae</taxon>
        <taxon>Araneomorphae</taxon>
        <taxon>Entelegynae</taxon>
        <taxon>Araneoidea</taxon>
        <taxon>Araneidae</taxon>
        <taxon>Argiope</taxon>
    </lineage>
</organism>
<feature type="transmembrane region" description="Helical" evidence="8">
    <location>
        <begin position="174"/>
        <end position="196"/>
    </location>
</feature>
<evidence type="ECO:0000256" key="4">
    <source>
        <dbReference type="ARBA" id="ARBA00022692"/>
    </source>
</evidence>
<gene>
    <name evidence="9" type="ORF">HNY73_005292</name>
</gene>
<feature type="transmembrane region" description="Helical" evidence="8">
    <location>
        <begin position="408"/>
        <end position="428"/>
    </location>
</feature>
<keyword evidence="10" id="KW-1185">Reference proteome</keyword>
<keyword evidence="4 8" id="KW-0812">Transmembrane</keyword>
<sequence>MGDVDVSIFSISGAETGMNSGRNRQQCPPAVVITHDSDNYSPSSINPSSGEGLLNYKTGGLGASTLSLATESRNGVFTGGPPSRTGSPRHSKIHPSEGSSLPKSGSSMAVFSTDGQLLGNDAQMEHTDLNQLKSNHWLAAGVLDMSSNRSTSKQVTTLPVEKEETLEPFKAPFLLTWFCTACNSLFFPVYLCTRFCSRRTRITARRSILEAMRRFRERGLSAIHFLTRSMFFCVLWVGTNYMLIYTIDKLDATVVMALQTSKASFVYLLSWVILHEQFVGIRIVAVILCNTGIALLAYMDGVARTSTLGGVVLAAATAAGLSVHKVLFKKLIGRVTIGQLSIFLTLVGLLNILLLWPIGLTLYLVESEKVMWTQLPYVQLAGAAVFFIIGNVLGNFDVAHNYDTYLKIGMLAAVPVSAVLDVNIYNVVFEGMKLAGILLICIGFMLVLLPDNWPDYITRLLRWRCRRCPKSNKPTETSQPRTRHIFARPS</sequence>
<protein>
    <submittedName>
        <fullName evidence="9">Putative thiamine transporter SLC35F3 like protein</fullName>
    </submittedName>
</protein>
<evidence type="ECO:0000256" key="6">
    <source>
        <dbReference type="ARBA" id="ARBA00023136"/>
    </source>
</evidence>
<dbReference type="Proteomes" id="UP000807504">
    <property type="component" value="Unassembled WGS sequence"/>
</dbReference>
<feature type="transmembrane region" description="Helical" evidence="8">
    <location>
        <begin position="281"/>
        <end position="299"/>
    </location>
</feature>
<feature type="transmembrane region" description="Helical" evidence="8">
    <location>
        <begin position="434"/>
        <end position="453"/>
    </location>
</feature>
<reference evidence="9" key="2">
    <citation type="submission" date="2020-06" db="EMBL/GenBank/DDBJ databases">
        <authorList>
            <person name="Sheffer M."/>
        </authorList>
    </citation>
    <scope>NUCLEOTIDE SEQUENCE</scope>
</reference>
<dbReference type="InterPro" id="IPR026505">
    <property type="entry name" value="Solute_c_fam_35_mem_F3/F4"/>
</dbReference>
<dbReference type="EMBL" id="JABXBU010000011">
    <property type="protein sequence ID" value="KAF8790234.1"/>
    <property type="molecule type" value="Genomic_DNA"/>
</dbReference>
<comment type="caution">
    <text evidence="9">The sequence shown here is derived from an EMBL/GenBank/DDBJ whole genome shotgun (WGS) entry which is preliminary data.</text>
</comment>
<feature type="transmembrane region" description="Helical" evidence="8">
    <location>
        <begin position="377"/>
        <end position="396"/>
    </location>
</feature>
<dbReference type="PANTHER" id="PTHR19346">
    <property type="entry name" value="SUGAR PHOSPHATE TRANSPORTER DOMAIN-CONTAINING PROTEIN"/>
    <property type="match status" value="1"/>
</dbReference>
<name>A0A8T0FG10_ARGBR</name>
<dbReference type="AlphaFoldDB" id="A0A8T0FG10"/>
<dbReference type="PANTHER" id="PTHR19346:SF4">
    <property type="entry name" value="SUGAR PHOSPHATE TRANSPORTER DOMAIN-CONTAINING PROTEIN"/>
    <property type="match status" value="1"/>
</dbReference>
<comment type="subcellular location">
    <subcellularLocation>
        <location evidence="1">Membrane</location>
        <topology evidence="1">Multi-pass membrane protein</topology>
    </subcellularLocation>
</comment>
<evidence type="ECO:0000256" key="5">
    <source>
        <dbReference type="ARBA" id="ARBA00022989"/>
    </source>
</evidence>
<keyword evidence="3" id="KW-0813">Transport</keyword>
<feature type="transmembrane region" description="Helical" evidence="8">
    <location>
        <begin position="305"/>
        <end position="328"/>
    </location>
</feature>
<evidence type="ECO:0000256" key="8">
    <source>
        <dbReference type="SAM" id="Phobius"/>
    </source>
</evidence>
<evidence type="ECO:0000313" key="9">
    <source>
        <dbReference type="EMBL" id="KAF8790234.1"/>
    </source>
</evidence>
<keyword evidence="5 8" id="KW-1133">Transmembrane helix</keyword>
<dbReference type="SUPFAM" id="SSF103481">
    <property type="entry name" value="Multidrug resistance efflux transporter EmrE"/>
    <property type="match status" value="1"/>
</dbReference>
<reference evidence="9" key="1">
    <citation type="journal article" date="2020" name="bioRxiv">
        <title>Chromosome-level reference genome of the European wasp spider Argiope bruennichi: a resource for studies on range expansion and evolutionary adaptation.</title>
        <authorList>
            <person name="Sheffer M.M."/>
            <person name="Hoppe A."/>
            <person name="Krehenwinkel H."/>
            <person name="Uhl G."/>
            <person name="Kuss A.W."/>
            <person name="Jensen L."/>
            <person name="Jensen C."/>
            <person name="Gillespie R.G."/>
            <person name="Hoff K.J."/>
            <person name="Prost S."/>
        </authorList>
    </citation>
    <scope>NUCLEOTIDE SEQUENCE</scope>
</reference>
<feature type="compositionally biased region" description="Basic residues" evidence="7">
    <location>
        <begin position="481"/>
        <end position="490"/>
    </location>
</feature>
<keyword evidence="6 8" id="KW-0472">Membrane</keyword>
<dbReference type="GO" id="GO:0022857">
    <property type="term" value="F:transmembrane transporter activity"/>
    <property type="evidence" value="ECO:0007669"/>
    <property type="project" value="InterPro"/>
</dbReference>
<accession>A0A8T0FG10</accession>
<evidence type="ECO:0000256" key="3">
    <source>
        <dbReference type="ARBA" id="ARBA00022448"/>
    </source>
</evidence>
<dbReference type="InterPro" id="IPR009262">
    <property type="entry name" value="SLC35_F1/F2/F6"/>
</dbReference>
<feature type="transmembrane region" description="Helical" evidence="8">
    <location>
        <begin position="340"/>
        <end position="365"/>
    </location>
</feature>
<dbReference type="GO" id="GO:0016020">
    <property type="term" value="C:membrane"/>
    <property type="evidence" value="ECO:0007669"/>
    <property type="project" value="UniProtKB-SubCell"/>
</dbReference>
<feature type="transmembrane region" description="Helical" evidence="8">
    <location>
        <begin position="222"/>
        <end position="247"/>
    </location>
</feature>
<comment type="similarity">
    <text evidence="2">Belongs to the SLC35F solute transporter family.</text>
</comment>
<dbReference type="Pfam" id="PF06027">
    <property type="entry name" value="SLC35F"/>
    <property type="match status" value="1"/>
</dbReference>
<evidence type="ECO:0000256" key="1">
    <source>
        <dbReference type="ARBA" id="ARBA00004141"/>
    </source>
</evidence>
<proteinExistence type="inferred from homology"/>
<feature type="transmembrane region" description="Helical" evidence="8">
    <location>
        <begin position="253"/>
        <end position="274"/>
    </location>
</feature>
<evidence type="ECO:0000313" key="10">
    <source>
        <dbReference type="Proteomes" id="UP000807504"/>
    </source>
</evidence>